<protein>
    <submittedName>
        <fullName evidence="1">Uncharacterized protein</fullName>
    </submittedName>
</protein>
<dbReference type="EMBL" id="UINC01050523">
    <property type="protein sequence ID" value="SVB63580.1"/>
    <property type="molecule type" value="Genomic_DNA"/>
</dbReference>
<name>A0A382FKP5_9ZZZZ</name>
<sequence>MKHPAGGVHFDGAKEGEVIVEIRGMGPVHTTFVE</sequence>
<dbReference type="AlphaFoldDB" id="A0A382FKP5"/>
<proteinExistence type="predicted"/>
<gene>
    <name evidence="1" type="ORF">METZ01_LOCUS216434</name>
</gene>
<reference evidence="1" key="1">
    <citation type="submission" date="2018-05" db="EMBL/GenBank/DDBJ databases">
        <authorList>
            <person name="Lanie J.A."/>
            <person name="Ng W.-L."/>
            <person name="Kazmierczak K.M."/>
            <person name="Andrzejewski T.M."/>
            <person name="Davidsen T.M."/>
            <person name="Wayne K.J."/>
            <person name="Tettelin H."/>
            <person name="Glass J.I."/>
            <person name="Rusch D."/>
            <person name="Podicherti R."/>
            <person name="Tsui H.-C.T."/>
            <person name="Winkler M.E."/>
        </authorList>
    </citation>
    <scope>NUCLEOTIDE SEQUENCE</scope>
</reference>
<accession>A0A382FKP5</accession>
<evidence type="ECO:0000313" key="1">
    <source>
        <dbReference type="EMBL" id="SVB63580.1"/>
    </source>
</evidence>
<organism evidence="1">
    <name type="scientific">marine metagenome</name>
    <dbReference type="NCBI Taxonomy" id="408172"/>
    <lineage>
        <taxon>unclassified sequences</taxon>
        <taxon>metagenomes</taxon>
        <taxon>ecological metagenomes</taxon>
    </lineage>
</organism>